<dbReference type="InterPro" id="IPR044880">
    <property type="entry name" value="NCX_ion-bd_dom_sf"/>
</dbReference>
<protein>
    <submittedName>
        <fullName evidence="7">Sodium:calcium antiporter</fullName>
    </submittedName>
</protein>
<evidence type="ECO:0000256" key="5">
    <source>
        <dbReference type="SAM" id="Phobius"/>
    </source>
</evidence>
<dbReference type="GO" id="GO:0008273">
    <property type="term" value="F:calcium, potassium:sodium antiporter activity"/>
    <property type="evidence" value="ECO:0007669"/>
    <property type="project" value="TreeGrafter"/>
</dbReference>
<dbReference type="Pfam" id="PF01699">
    <property type="entry name" value="Na_Ca_ex"/>
    <property type="match status" value="2"/>
</dbReference>
<dbReference type="GO" id="GO:0005262">
    <property type="term" value="F:calcium channel activity"/>
    <property type="evidence" value="ECO:0007669"/>
    <property type="project" value="TreeGrafter"/>
</dbReference>
<gene>
    <name evidence="7" type="ORF">DU504_12940</name>
</gene>
<keyword evidence="3 5" id="KW-1133">Transmembrane helix</keyword>
<evidence type="ECO:0000256" key="3">
    <source>
        <dbReference type="ARBA" id="ARBA00022989"/>
    </source>
</evidence>
<feature type="transmembrane region" description="Helical" evidence="5">
    <location>
        <begin position="73"/>
        <end position="95"/>
    </location>
</feature>
<feature type="transmembrane region" description="Helical" evidence="5">
    <location>
        <begin position="101"/>
        <end position="118"/>
    </location>
</feature>
<name>A0A368NCA1_9EURY</name>
<dbReference type="GO" id="GO:0006874">
    <property type="term" value="P:intracellular calcium ion homeostasis"/>
    <property type="evidence" value="ECO:0007669"/>
    <property type="project" value="TreeGrafter"/>
</dbReference>
<feature type="transmembrane region" description="Helical" evidence="5">
    <location>
        <begin position="266"/>
        <end position="283"/>
    </location>
</feature>
<keyword evidence="8" id="KW-1185">Reference proteome</keyword>
<feature type="domain" description="Sodium/calcium exchanger membrane region" evidence="6">
    <location>
        <begin position="169"/>
        <end position="300"/>
    </location>
</feature>
<feature type="transmembrane region" description="Helical" evidence="5">
    <location>
        <begin position="166"/>
        <end position="193"/>
    </location>
</feature>
<sequence length="306" mass="31628">MLVDAALFLGGLAALVLGADRAVTGAGDLALYYGVSPFFIGVTLVSVGTSVPEMVTSMYAAYYGAGDLVVGNIVGSETAQITFAIGVVALIAPFVTERRNVLIYGSAMLLAMIVMALTLDDGVIVRSEGFLMMLAYLQFVYTLYANEGGVEIAEEVIEEPAEPENALPGILGGLALVVVGGQLMVTNGVALAAALGVPEYLVGLLTGLGTTLPEIVVAGIAAHEGRGGISVGSILGSNITDPVFSLGVGALLFDVTVENAAALRPSLVYMFVASAAVLTLFYWRRGIDRRAAIVCLVLYLPTFVVV</sequence>
<dbReference type="EMBL" id="QPHM01000001">
    <property type="protein sequence ID" value="RCU48128.1"/>
    <property type="molecule type" value="Genomic_DNA"/>
</dbReference>
<evidence type="ECO:0000259" key="6">
    <source>
        <dbReference type="Pfam" id="PF01699"/>
    </source>
</evidence>
<proteinExistence type="predicted"/>
<dbReference type="OrthoDB" id="142185at2157"/>
<feature type="transmembrane region" description="Helical" evidence="5">
    <location>
        <begin position="31"/>
        <end position="52"/>
    </location>
</feature>
<dbReference type="Proteomes" id="UP000252189">
    <property type="component" value="Unassembled WGS sequence"/>
</dbReference>
<feature type="domain" description="Sodium/calcium exchanger membrane region" evidence="6">
    <location>
        <begin position="5"/>
        <end position="144"/>
    </location>
</feature>
<keyword evidence="4 5" id="KW-0472">Membrane</keyword>
<feature type="transmembrane region" description="Helical" evidence="5">
    <location>
        <begin position="200"/>
        <end position="222"/>
    </location>
</feature>
<dbReference type="PANTHER" id="PTHR10846:SF8">
    <property type="entry name" value="INNER MEMBRANE PROTEIN YRBG"/>
    <property type="match status" value="1"/>
</dbReference>
<dbReference type="Gene3D" id="1.20.1420.30">
    <property type="entry name" value="NCX, central ion-binding region"/>
    <property type="match status" value="1"/>
</dbReference>
<keyword evidence="2 5" id="KW-0812">Transmembrane</keyword>
<dbReference type="PANTHER" id="PTHR10846">
    <property type="entry name" value="SODIUM/POTASSIUM/CALCIUM EXCHANGER"/>
    <property type="match status" value="1"/>
</dbReference>
<comment type="caution">
    <text evidence="7">The sequence shown here is derived from an EMBL/GenBank/DDBJ whole genome shotgun (WGS) entry which is preliminary data.</text>
</comment>
<evidence type="ECO:0000313" key="7">
    <source>
        <dbReference type="EMBL" id="RCU48128.1"/>
    </source>
</evidence>
<dbReference type="InterPro" id="IPR004837">
    <property type="entry name" value="NaCa_Exmemb"/>
</dbReference>
<comment type="subcellular location">
    <subcellularLocation>
        <location evidence="1">Membrane</location>
        <topology evidence="1">Multi-pass membrane protein</topology>
    </subcellularLocation>
</comment>
<dbReference type="InterPro" id="IPR004481">
    <property type="entry name" value="K/Na/Ca-exchanger"/>
</dbReference>
<organism evidence="7 8">
    <name type="scientific">Haloplanus salinus</name>
    <dbReference type="NCBI Taxonomy" id="1126245"/>
    <lineage>
        <taxon>Archaea</taxon>
        <taxon>Methanobacteriati</taxon>
        <taxon>Methanobacteriota</taxon>
        <taxon>Stenosarchaea group</taxon>
        <taxon>Halobacteria</taxon>
        <taxon>Halobacteriales</taxon>
        <taxon>Haloferacaceae</taxon>
        <taxon>Haloplanus</taxon>
    </lineage>
</organism>
<dbReference type="RefSeq" id="WP_114449765.1">
    <property type="nucleotide sequence ID" value="NZ_QPHM01000001.1"/>
</dbReference>
<evidence type="ECO:0000256" key="1">
    <source>
        <dbReference type="ARBA" id="ARBA00004141"/>
    </source>
</evidence>
<accession>A0A368NCA1</accession>
<evidence type="ECO:0000256" key="2">
    <source>
        <dbReference type="ARBA" id="ARBA00022692"/>
    </source>
</evidence>
<dbReference type="AlphaFoldDB" id="A0A368NCA1"/>
<evidence type="ECO:0000256" key="4">
    <source>
        <dbReference type="ARBA" id="ARBA00023136"/>
    </source>
</evidence>
<reference evidence="7 8" key="1">
    <citation type="submission" date="2018-07" db="EMBL/GenBank/DDBJ databases">
        <title>Genome sequences of Haloplanus salinus JCM 18368T.</title>
        <authorList>
            <person name="Kim Y.B."/>
            <person name="Roh S.W."/>
        </authorList>
    </citation>
    <scope>NUCLEOTIDE SEQUENCE [LARGE SCALE GENOMIC DNA]</scope>
    <source>
        <strain evidence="7 8">JCM 18368</strain>
    </source>
</reference>
<dbReference type="GO" id="GO:0005886">
    <property type="term" value="C:plasma membrane"/>
    <property type="evidence" value="ECO:0007669"/>
    <property type="project" value="TreeGrafter"/>
</dbReference>
<evidence type="ECO:0000313" key="8">
    <source>
        <dbReference type="Proteomes" id="UP000252189"/>
    </source>
</evidence>